<evidence type="ECO:0000256" key="1">
    <source>
        <dbReference type="SAM" id="MobiDB-lite"/>
    </source>
</evidence>
<gene>
    <name evidence="3" type="ORF">PSA7680_02831</name>
</gene>
<dbReference type="InterPro" id="IPR011048">
    <property type="entry name" value="Haem_d1_sf"/>
</dbReference>
<dbReference type="RefSeq" id="WP_085869363.1">
    <property type="nucleotide sequence ID" value="NZ_FWFQ01000022.1"/>
</dbReference>
<dbReference type="AlphaFoldDB" id="A0A1Y5T7J2"/>
<dbReference type="PANTHER" id="PTHR47197">
    <property type="entry name" value="PROTEIN NIRF"/>
    <property type="match status" value="1"/>
</dbReference>
<dbReference type="Gene3D" id="2.130.10.10">
    <property type="entry name" value="YVTN repeat-like/Quinoprotein amine dehydrogenase"/>
    <property type="match status" value="1"/>
</dbReference>
<dbReference type="NCBIfam" id="TIGR02276">
    <property type="entry name" value="beta_rpt_yvtn"/>
    <property type="match status" value="1"/>
</dbReference>
<dbReference type="EMBL" id="FWFQ01000022">
    <property type="protein sequence ID" value="SLN54284.1"/>
    <property type="molecule type" value="Genomic_DNA"/>
</dbReference>
<dbReference type="InterPro" id="IPR011964">
    <property type="entry name" value="YVTN_b-propeller_repeat"/>
</dbReference>
<dbReference type="Proteomes" id="UP000193409">
    <property type="component" value="Unassembled WGS sequence"/>
</dbReference>
<keyword evidence="2" id="KW-0732">Signal</keyword>
<protein>
    <recommendedName>
        <fullName evidence="5">Lactonase, 7-bladed beta-propeller</fullName>
    </recommendedName>
</protein>
<accession>A0A1Y5T7J2</accession>
<reference evidence="3 4" key="1">
    <citation type="submission" date="2017-03" db="EMBL/GenBank/DDBJ databases">
        <authorList>
            <person name="Afonso C.L."/>
            <person name="Miller P.J."/>
            <person name="Scott M.A."/>
            <person name="Spackman E."/>
            <person name="Goraichik I."/>
            <person name="Dimitrov K.M."/>
            <person name="Suarez D.L."/>
            <person name="Swayne D.E."/>
        </authorList>
    </citation>
    <scope>NUCLEOTIDE SEQUENCE [LARGE SCALE GENOMIC DNA]</scope>
    <source>
        <strain evidence="3 4">CECT 7680</strain>
    </source>
</reference>
<evidence type="ECO:0008006" key="5">
    <source>
        <dbReference type="Google" id="ProtNLM"/>
    </source>
</evidence>
<dbReference type="InterPro" id="IPR015943">
    <property type="entry name" value="WD40/YVTN_repeat-like_dom_sf"/>
</dbReference>
<name>A0A1Y5T7J2_9RHOB</name>
<sequence length="352" mass="36192">MTLSRLAATLSIAALSAPSLALAATVFIPEGSANSILMVDTETAETLGRLPGLEAIHGLAGAPGAKYLVAGSFAEIDRAEAAASAKPEGMSQDDHEAHHAKRDTSAMPADKGLSLVTVLDAETRQVVQRIEVPGAVHHTAVSPDGRFAVATHPAGDGISIIDLETLGFRGFVPTGPMPNYAVFAPDGGKVYVTNTGNGTLSEVDVAKGYVTRNMPVGEGPEHLVLNAAGSAAFVADSDGGKAYRVDLASGGVTDTYDIGGELHGLGLSDREGVLFVAAKGTDRLVSIDLATGKQREASLSPAPYHLTTIPESGKLMVSSRAEPKVWIVDQASLTASGEIAIQGEGHQMVVLP</sequence>
<feature type="chain" id="PRO_5012396184" description="Lactonase, 7-bladed beta-propeller" evidence="2">
    <location>
        <begin position="24"/>
        <end position="352"/>
    </location>
</feature>
<organism evidence="3 4">
    <name type="scientific">Pseudoruegeria aquimaris</name>
    <dbReference type="NCBI Taxonomy" id="393663"/>
    <lineage>
        <taxon>Bacteria</taxon>
        <taxon>Pseudomonadati</taxon>
        <taxon>Pseudomonadota</taxon>
        <taxon>Alphaproteobacteria</taxon>
        <taxon>Rhodobacterales</taxon>
        <taxon>Roseobacteraceae</taxon>
        <taxon>Pseudoruegeria</taxon>
    </lineage>
</organism>
<proteinExistence type="predicted"/>
<evidence type="ECO:0000256" key="2">
    <source>
        <dbReference type="SAM" id="SignalP"/>
    </source>
</evidence>
<evidence type="ECO:0000313" key="3">
    <source>
        <dbReference type="EMBL" id="SLN54284.1"/>
    </source>
</evidence>
<dbReference type="PANTHER" id="PTHR47197:SF3">
    <property type="entry name" value="DIHYDRO-HEME D1 DEHYDROGENASE"/>
    <property type="match status" value="1"/>
</dbReference>
<dbReference type="OrthoDB" id="24300at2"/>
<keyword evidence="4" id="KW-1185">Reference proteome</keyword>
<dbReference type="InterPro" id="IPR051200">
    <property type="entry name" value="Host-pathogen_enzymatic-act"/>
</dbReference>
<feature type="region of interest" description="Disordered" evidence="1">
    <location>
        <begin position="82"/>
        <end position="106"/>
    </location>
</feature>
<evidence type="ECO:0000313" key="4">
    <source>
        <dbReference type="Proteomes" id="UP000193409"/>
    </source>
</evidence>
<dbReference type="SUPFAM" id="SSF51004">
    <property type="entry name" value="C-terminal (heme d1) domain of cytochrome cd1-nitrite reductase"/>
    <property type="match status" value="1"/>
</dbReference>
<feature type="signal peptide" evidence="2">
    <location>
        <begin position="1"/>
        <end position="23"/>
    </location>
</feature>